<dbReference type="Gene3D" id="3.40.50.300">
    <property type="entry name" value="P-loop containing nucleotide triphosphate hydrolases"/>
    <property type="match status" value="1"/>
</dbReference>
<evidence type="ECO:0000313" key="1">
    <source>
        <dbReference type="EMBL" id="MCF2652158.1"/>
    </source>
</evidence>
<keyword evidence="2" id="KW-1185">Reference proteome</keyword>
<protein>
    <submittedName>
        <fullName evidence="1">ATP-binding protein</fullName>
    </submittedName>
</protein>
<dbReference type="InterPro" id="IPR027417">
    <property type="entry name" value="P-loop_NTPase"/>
</dbReference>
<dbReference type="Proteomes" id="UP001299220">
    <property type="component" value="Unassembled WGS sequence"/>
</dbReference>
<evidence type="ECO:0000313" key="2">
    <source>
        <dbReference type="Proteomes" id="UP001299220"/>
    </source>
</evidence>
<keyword evidence="1" id="KW-0067">ATP-binding</keyword>
<name>A0ABS9CME8_9FIRM</name>
<dbReference type="EMBL" id="JAFBIT010000001">
    <property type="protein sequence ID" value="MCF2652158.1"/>
    <property type="molecule type" value="Genomic_DNA"/>
</dbReference>
<organism evidence="1 2">
    <name type="scientific">Anaeromassilibacillus senegalensis</name>
    <dbReference type="NCBI Taxonomy" id="1673717"/>
    <lineage>
        <taxon>Bacteria</taxon>
        <taxon>Bacillati</taxon>
        <taxon>Bacillota</taxon>
        <taxon>Clostridia</taxon>
        <taxon>Eubacteriales</taxon>
        <taxon>Acutalibacteraceae</taxon>
        <taxon>Anaeromassilibacillus</taxon>
    </lineage>
</organism>
<dbReference type="Pfam" id="PF13671">
    <property type="entry name" value="AAA_33"/>
    <property type="match status" value="1"/>
</dbReference>
<dbReference type="SUPFAM" id="SSF52540">
    <property type="entry name" value="P-loop containing nucleoside triphosphate hydrolases"/>
    <property type="match status" value="1"/>
</dbReference>
<dbReference type="GO" id="GO:0005524">
    <property type="term" value="F:ATP binding"/>
    <property type="evidence" value="ECO:0007669"/>
    <property type="project" value="UniProtKB-KW"/>
</dbReference>
<sequence length="161" mass="18566">MAEIILICGKICSGKGWYTRQLQRERNAVVLSCDEVENDLFHHELGDRHDIVAADIRQYLLKKAVEIVRAGCTVILDWGFWSRTDRESVSACCKAAEVSYEWHYVEISDEDWKRNIESRNRAVAAGETTDYAVDSGLLEKLQALFEPPTRDEIDVWFVNQR</sequence>
<gene>
    <name evidence="1" type="ORF">JQM67_06055</name>
</gene>
<keyword evidence="1" id="KW-0547">Nucleotide-binding</keyword>
<reference evidence="1 2" key="1">
    <citation type="submission" date="2020-12" db="EMBL/GenBank/DDBJ databases">
        <title>Whole genome sequences of gut porcine anaerobes.</title>
        <authorList>
            <person name="Kubasova T."/>
            <person name="Jahodarova E."/>
            <person name="Rychlik I."/>
        </authorList>
    </citation>
    <scope>NUCLEOTIDE SEQUENCE [LARGE SCALE GENOMIC DNA]</scope>
    <source>
        <strain evidence="1 2">An867</strain>
    </source>
</reference>
<comment type="caution">
    <text evidence="1">The sequence shown here is derived from an EMBL/GenBank/DDBJ whole genome shotgun (WGS) entry which is preliminary data.</text>
</comment>
<dbReference type="RefSeq" id="WP_235323177.1">
    <property type="nucleotide sequence ID" value="NZ_JAFBIT010000001.1"/>
</dbReference>
<accession>A0ABS9CME8</accession>
<proteinExistence type="predicted"/>